<sequence length="329" mass="34500">MKAIVQNVYGSADTLHVRDVDRPTPAEDEVLVRVHAAGVGPDVLHVMTGLPVMVRPFFGLRRPRNPVRGWDGAGRVEAVGAKVTGFAPGDAVYGHLDGSFAEYALAKAEKIAPKPANVTFVQAAAVPVSAVTALQALHTKAGLRAGQRVLVIGASGGVGSFAVQLAVAHGAEVVGVCGGRAATFVRSLGAKTVLDYARQEITDTPHRYDVVVDAAGNRPLTVLRRALAPRGTLVRVGGEGGSRWFGDTGTQLRMALLTRFARHDLRGLLAVVRRADLVTLTSLIESGTITPVVDSTYPLAEAPAAVRHLERGHPRGKVVLTMAPDAAPP</sequence>
<dbReference type="PANTHER" id="PTHR44013">
    <property type="entry name" value="ZINC-TYPE ALCOHOL DEHYDROGENASE-LIKE PROTEIN C16A3.02C"/>
    <property type="match status" value="1"/>
</dbReference>
<dbReference type="CDD" id="cd08267">
    <property type="entry name" value="MDR1"/>
    <property type="match status" value="1"/>
</dbReference>
<dbReference type="RefSeq" id="WP_087882471.1">
    <property type="nucleotide sequence ID" value="NZ_CP021748.1"/>
</dbReference>
<dbReference type="KEGG" id="salf:SMD44_00172"/>
<evidence type="ECO:0000259" key="1">
    <source>
        <dbReference type="SMART" id="SM00829"/>
    </source>
</evidence>
<dbReference type="Proteomes" id="UP000195880">
    <property type="component" value="Chromosome"/>
</dbReference>
<dbReference type="SUPFAM" id="SSF50129">
    <property type="entry name" value="GroES-like"/>
    <property type="match status" value="1"/>
</dbReference>
<protein>
    <submittedName>
        <fullName evidence="2">NADPH:quinone reductase</fullName>
    </submittedName>
</protein>
<dbReference type="Gene3D" id="3.90.180.10">
    <property type="entry name" value="Medium-chain alcohol dehydrogenases, catalytic domain"/>
    <property type="match status" value="1"/>
</dbReference>
<dbReference type="Pfam" id="PF13602">
    <property type="entry name" value="ADH_zinc_N_2"/>
    <property type="match status" value="1"/>
</dbReference>
<dbReference type="InterPro" id="IPR036291">
    <property type="entry name" value="NAD(P)-bd_dom_sf"/>
</dbReference>
<dbReference type="InterPro" id="IPR013154">
    <property type="entry name" value="ADH-like_N"/>
</dbReference>
<dbReference type="STRING" id="67267.GCA_000716675_00911"/>
<dbReference type="InterPro" id="IPR020843">
    <property type="entry name" value="ER"/>
</dbReference>
<dbReference type="OrthoDB" id="3727682at2"/>
<keyword evidence="3" id="KW-1185">Reference proteome</keyword>
<proteinExistence type="predicted"/>
<dbReference type="InterPro" id="IPR011032">
    <property type="entry name" value="GroES-like_sf"/>
</dbReference>
<dbReference type="SUPFAM" id="SSF51735">
    <property type="entry name" value="NAD(P)-binding Rossmann-fold domains"/>
    <property type="match status" value="1"/>
</dbReference>
<evidence type="ECO:0000313" key="3">
    <source>
        <dbReference type="Proteomes" id="UP000195880"/>
    </source>
</evidence>
<gene>
    <name evidence="2" type="ORF">SMD44_00172</name>
</gene>
<evidence type="ECO:0000313" key="2">
    <source>
        <dbReference type="EMBL" id="ARX80774.1"/>
    </source>
</evidence>
<dbReference type="GO" id="GO:0016491">
    <property type="term" value="F:oxidoreductase activity"/>
    <property type="evidence" value="ECO:0007669"/>
    <property type="project" value="InterPro"/>
</dbReference>
<dbReference type="SMART" id="SM00829">
    <property type="entry name" value="PKS_ER"/>
    <property type="match status" value="1"/>
</dbReference>
<name>A0A1Z1W2Y5_9ACTN</name>
<dbReference type="EMBL" id="CP021748">
    <property type="protein sequence ID" value="ARX80774.1"/>
    <property type="molecule type" value="Genomic_DNA"/>
</dbReference>
<dbReference type="Gene3D" id="3.40.50.720">
    <property type="entry name" value="NAD(P)-binding Rossmann-like Domain"/>
    <property type="match status" value="1"/>
</dbReference>
<dbReference type="eggNOG" id="COG0604">
    <property type="taxonomic scope" value="Bacteria"/>
</dbReference>
<dbReference type="PANTHER" id="PTHR44013:SF1">
    <property type="entry name" value="ZINC-TYPE ALCOHOL DEHYDROGENASE-LIKE PROTEIN C16A3.02C"/>
    <property type="match status" value="1"/>
</dbReference>
<organism evidence="2 3">
    <name type="scientific">Streptomyces alboflavus</name>
    <dbReference type="NCBI Taxonomy" id="67267"/>
    <lineage>
        <taxon>Bacteria</taxon>
        <taxon>Bacillati</taxon>
        <taxon>Actinomycetota</taxon>
        <taxon>Actinomycetes</taxon>
        <taxon>Kitasatosporales</taxon>
        <taxon>Streptomycetaceae</taxon>
        <taxon>Streptomyces</taxon>
    </lineage>
</organism>
<dbReference type="Pfam" id="PF08240">
    <property type="entry name" value="ADH_N"/>
    <property type="match status" value="1"/>
</dbReference>
<accession>A0A1Z1W2Y5</accession>
<dbReference type="AlphaFoldDB" id="A0A1Z1W2Y5"/>
<dbReference type="InterPro" id="IPR052733">
    <property type="entry name" value="Chloroplast_QOR"/>
</dbReference>
<reference evidence="2 3" key="1">
    <citation type="submission" date="2017-05" db="EMBL/GenBank/DDBJ databases">
        <title>Streptomyces alboflavus Genome sequencing and assembly.</title>
        <authorList>
            <person name="Wang Y."/>
            <person name="Du B."/>
            <person name="Ding Y."/>
            <person name="Liu H."/>
            <person name="Hou Q."/>
            <person name="Liu K."/>
            <person name="Wang C."/>
            <person name="Yao L."/>
        </authorList>
    </citation>
    <scope>NUCLEOTIDE SEQUENCE [LARGE SCALE GENOMIC DNA]</scope>
    <source>
        <strain evidence="2 3">MDJK44</strain>
    </source>
</reference>
<feature type="domain" description="Enoyl reductase (ER)" evidence="1">
    <location>
        <begin position="10"/>
        <end position="320"/>
    </location>
</feature>